<dbReference type="STRING" id="688867.SAMN05660236_3066"/>
<dbReference type="Gene3D" id="3.40.50.10490">
    <property type="entry name" value="Glucose-6-phosphate isomerase like protein, domain 1"/>
    <property type="match status" value="2"/>
</dbReference>
<name>A0A1T5LEH5_9BACT</name>
<dbReference type="GO" id="GO:0005975">
    <property type="term" value="P:carbohydrate metabolic process"/>
    <property type="evidence" value="ECO:0007669"/>
    <property type="project" value="InterPro"/>
</dbReference>
<dbReference type="EMBL" id="FUZU01000002">
    <property type="protein sequence ID" value="SKC74393.1"/>
    <property type="molecule type" value="Genomic_DNA"/>
</dbReference>
<organism evidence="4 5">
    <name type="scientific">Ohtaekwangia koreensis</name>
    <dbReference type="NCBI Taxonomy" id="688867"/>
    <lineage>
        <taxon>Bacteria</taxon>
        <taxon>Pseudomonadati</taxon>
        <taxon>Bacteroidota</taxon>
        <taxon>Cytophagia</taxon>
        <taxon>Cytophagales</taxon>
        <taxon>Fulvivirgaceae</taxon>
        <taxon>Ohtaekwangia</taxon>
    </lineage>
</organism>
<evidence type="ECO:0000259" key="3">
    <source>
        <dbReference type="PROSITE" id="PS51464"/>
    </source>
</evidence>
<dbReference type="OrthoDB" id="9771734at2"/>
<gene>
    <name evidence="4" type="ORF">SAMN05660236_3066</name>
</gene>
<accession>A0A1T5LEH5</accession>
<dbReference type="InterPro" id="IPR046348">
    <property type="entry name" value="SIS_dom_sf"/>
</dbReference>
<dbReference type="CDD" id="cd05637">
    <property type="entry name" value="SIS_PGI_PMI_2"/>
    <property type="match status" value="1"/>
</dbReference>
<protein>
    <submittedName>
        <fullName evidence="4">Glucose/mannose-6-phosphate isomerase</fullName>
    </submittedName>
</protein>
<keyword evidence="5" id="KW-1185">Reference proteome</keyword>
<dbReference type="SUPFAM" id="SSF53697">
    <property type="entry name" value="SIS domain"/>
    <property type="match status" value="1"/>
</dbReference>
<evidence type="ECO:0000313" key="5">
    <source>
        <dbReference type="Proteomes" id="UP000190961"/>
    </source>
</evidence>
<dbReference type="AlphaFoldDB" id="A0A1T5LEH5"/>
<dbReference type="InterPro" id="IPR019490">
    <property type="entry name" value="Glu6P/Mann6P_isomerase_C"/>
</dbReference>
<sequence>MSTTKKYIDGFTRQLSDALKIGQSLDLDRPGSDIRNVVIAGMGSSGIGANLVESLTFGRIPIPITVCKTYNIPQFVSPHTLFIACSYSGNAEETVSALHKALLKRAQVIAIASGGKLLDICREYNLQYIQLPSGSESPRAMLSYTMIALLYVLYHTNLIGAAFIKETENAIEFLDRGEKGIQSEAELIAKKLKGKLPVIYCDNRLYAMALRFQQQLNENAKQLAHTNTFPEINHNEIAGWCYPEALMPMLQAVYLYSDHDHERVEKRMEISRDLFEKNSKPVIDIIGEGASLLEQYYYLIHLTDWISYYLAKENGVEPEANDSILYLRTELDKQK</sequence>
<dbReference type="Proteomes" id="UP000190961">
    <property type="component" value="Unassembled WGS sequence"/>
</dbReference>
<dbReference type="InterPro" id="IPR001347">
    <property type="entry name" value="SIS_dom"/>
</dbReference>
<dbReference type="NCBIfam" id="TIGR02128">
    <property type="entry name" value="G6PI_arch"/>
    <property type="match status" value="1"/>
</dbReference>
<dbReference type="Pfam" id="PF10432">
    <property type="entry name" value="bact-PGI_C"/>
    <property type="match status" value="1"/>
</dbReference>
<dbReference type="RefSeq" id="WP_079687624.1">
    <property type="nucleotide sequence ID" value="NZ_FUZU01000002.1"/>
</dbReference>
<dbReference type="InterPro" id="IPR035484">
    <property type="entry name" value="SIS_PGI/PMI_1"/>
</dbReference>
<feature type="domain" description="SIS" evidence="3">
    <location>
        <begin position="21"/>
        <end position="169"/>
    </location>
</feature>
<evidence type="ECO:0000256" key="1">
    <source>
        <dbReference type="ARBA" id="ARBA00010523"/>
    </source>
</evidence>
<proteinExistence type="inferred from homology"/>
<dbReference type="PROSITE" id="PS51464">
    <property type="entry name" value="SIS"/>
    <property type="match status" value="1"/>
</dbReference>
<dbReference type="GO" id="GO:0004347">
    <property type="term" value="F:glucose-6-phosphate isomerase activity"/>
    <property type="evidence" value="ECO:0007669"/>
    <property type="project" value="InterPro"/>
</dbReference>
<dbReference type="GO" id="GO:0004476">
    <property type="term" value="F:mannose-6-phosphate isomerase activity"/>
    <property type="evidence" value="ECO:0007669"/>
    <property type="project" value="InterPro"/>
</dbReference>
<evidence type="ECO:0000313" key="4">
    <source>
        <dbReference type="EMBL" id="SKC74393.1"/>
    </source>
</evidence>
<dbReference type="GO" id="GO:1901135">
    <property type="term" value="P:carbohydrate derivative metabolic process"/>
    <property type="evidence" value="ECO:0007669"/>
    <property type="project" value="InterPro"/>
</dbReference>
<keyword evidence="2 4" id="KW-0413">Isomerase</keyword>
<dbReference type="CDD" id="cd05017">
    <property type="entry name" value="SIS_PGI_PMI_1"/>
    <property type="match status" value="1"/>
</dbReference>
<dbReference type="GO" id="GO:0097367">
    <property type="term" value="F:carbohydrate derivative binding"/>
    <property type="evidence" value="ECO:0007669"/>
    <property type="project" value="InterPro"/>
</dbReference>
<evidence type="ECO:0000256" key="2">
    <source>
        <dbReference type="ARBA" id="ARBA00023235"/>
    </source>
</evidence>
<reference evidence="4 5" key="1">
    <citation type="submission" date="2017-02" db="EMBL/GenBank/DDBJ databases">
        <authorList>
            <person name="Peterson S.W."/>
        </authorList>
    </citation>
    <scope>NUCLEOTIDE SEQUENCE [LARGE SCALE GENOMIC DNA]</scope>
    <source>
        <strain evidence="4 5">DSM 25262</strain>
    </source>
</reference>
<comment type="similarity">
    <text evidence="1">Belongs to the PGI/PMI family.</text>
</comment>